<proteinExistence type="predicted"/>
<evidence type="ECO:0008006" key="4">
    <source>
        <dbReference type="Google" id="ProtNLM"/>
    </source>
</evidence>
<feature type="transmembrane region" description="Helical" evidence="1">
    <location>
        <begin position="70"/>
        <end position="89"/>
    </location>
</feature>
<evidence type="ECO:0000256" key="1">
    <source>
        <dbReference type="SAM" id="Phobius"/>
    </source>
</evidence>
<feature type="transmembrane region" description="Helical" evidence="1">
    <location>
        <begin position="95"/>
        <end position="112"/>
    </location>
</feature>
<keyword evidence="1" id="KW-0472">Membrane</keyword>
<dbReference type="Proteomes" id="UP001199469">
    <property type="component" value="Unassembled WGS sequence"/>
</dbReference>
<keyword evidence="1" id="KW-0812">Transmembrane</keyword>
<evidence type="ECO:0000313" key="2">
    <source>
        <dbReference type="EMBL" id="MCD2197519.1"/>
    </source>
</evidence>
<protein>
    <recommendedName>
        <fullName evidence="4">Integral membrane protein</fullName>
    </recommendedName>
</protein>
<organism evidence="2 3">
    <name type="scientific">Actinomycetospora endophytica</name>
    <dbReference type="NCBI Taxonomy" id="2291215"/>
    <lineage>
        <taxon>Bacteria</taxon>
        <taxon>Bacillati</taxon>
        <taxon>Actinomycetota</taxon>
        <taxon>Actinomycetes</taxon>
        <taxon>Pseudonocardiales</taxon>
        <taxon>Pseudonocardiaceae</taxon>
        <taxon>Actinomycetospora</taxon>
    </lineage>
</organism>
<comment type="caution">
    <text evidence="2">The sequence shown here is derived from an EMBL/GenBank/DDBJ whole genome shotgun (WGS) entry which is preliminary data.</text>
</comment>
<reference evidence="2 3" key="1">
    <citation type="submission" date="2021-11" db="EMBL/GenBank/DDBJ databases">
        <title>Draft genome sequence of Actinomycetospora sp. SF1 isolated from the rhizosphere soil.</title>
        <authorList>
            <person name="Duangmal K."/>
            <person name="Chantavorakit T."/>
        </authorList>
    </citation>
    <scope>NUCLEOTIDE SEQUENCE [LARGE SCALE GENOMIC DNA]</scope>
    <source>
        <strain evidence="2 3">TBRC 5722</strain>
    </source>
</reference>
<keyword evidence="3" id="KW-1185">Reference proteome</keyword>
<sequence length="123" mass="12865">MIIAIAWVIGVAALAWALWCAVSAVLDQAPTYWHRVTLLGIEVAALVQAVIAVVLLIVQGGRGTGAVAEIVGYLVAVVITLPIGAALAYGERTRYGSVVLAIAGFTLAVLVLRTTQVWEATRV</sequence>
<name>A0ABS8PGW8_9PSEU</name>
<accession>A0ABS8PGW8</accession>
<evidence type="ECO:0000313" key="3">
    <source>
        <dbReference type="Proteomes" id="UP001199469"/>
    </source>
</evidence>
<feature type="transmembrane region" description="Helical" evidence="1">
    <location>
        <begin position="36"/>
        <end position="58"/>
    </location>
</feature>
<dbReference type="EMBL" id="JAJNDB010000008">
    <property type="protein sequence ID" value="MCD2197519.1"/>
    <property type="molecule type" value="Genomic_DNA"/>
</dbReference>
<dbReference type="RefSeq" id="WP_230739612.1">
    <property type="nucleotide sequence ID" value="NZ_JAJNDB010000008.1"/>
</dbReference>
<gene>
    <name evidence="2" type="ORF">LQ327_29525</name>
</gene>
<keyword evidence="1" id="KW-1133">Transmembrane helix</keyword>